<evidence type="ECO:0000256" key="15">
    <source>
        <dbReference type="ARBA" id="ARBA00023134"/>
    </source>
</evidence>
<evidence type="ECO:0000256" key="17">
    <source>
        <dbReference type="ARBA" id="ARBA00030571"/>
    </source>
</evidence>
<dbReference type="EC" id="2.7.7.62" evidence="9"/>
<feature type="compositionally biased region" description="Low complexity" evidence="18">
    <location>
        <begin position="714"/>
        <end position="728"/>
    </location>
</feature>
<dbReference type="GO" id="GO:0005524">
    <property type="term" value="F:ATP binding"/>
    <property type="evidence" value="ECO:0007669"/>
    <property type="project" value="UniProtKB-KW"/>
</dbReference>
<dbReference type="SUPFAM" id="SSF52733">
    <property type="entry name" value="Nicotinate mononucleotide:5,6-dimethylbenzimidazole phosphoribosyltransferase (CobT)"/>
    <property type="match status" value="1"/>
</dbReference>
<dbReference type="Pfam" id="PF02283">
    <property type="entry name" value="CobU"/>
    <property type="match status" value="1"/>
</dbReference>
<evidence type="ECO:0000256" key="18">
    <source>
        <dbReference type="SAM" id="MobiDB-lite"/>
    </source>
</evidence>
<keyword evidence="15" id="KW-0342">GTP-binding</keyword>
<dbReference type="GO" id="GO:0043752">
    <property type="term" value="F:adenosylcobinamide kinase activity"/>
    <property type="evidence" value="ECO:0007669"/>
    <property type="project" value="UniProtKB-EC"/>
</dbReference>
<dbReference type="PANTHER" id="PTHR34848:SF1">
    <property type="entry name" value="BIFUNCTIONAL ADENOSYLCOBALAMIN BIOSYNTHESIS PROTEIN COBU"/>
    <property type="match status" value="1"/>
</dbReference>
<organism evidence="19 20">
    <name type="scientific">Catenuloplanes atrovinosus</name>
    <dbReference type="NCBI Taxonomy" id="137266"/>
    <lineage>
        <taxon>Bacteria</taxon>
        <taxon>Bacillati</taxon>
        <taxon>Actinomycetota</taxon>
        <taxon>Actinomycetes</taxon>
        <taxon>Micromonosporales</taxon>
        <taxon>Micromonosporaceae</taxon>
        <taxon>Catenuloplanes</taxon>
    </lineage>
</organism>
<evidence type="ECO:0000256" key="9">
    <source>
        <dbReference type="ARBA" id="ARBA00012523"/>
    </source>
</evidence>
<dbReference type="GO" id="GO:0008820">
    <property type="term" value="F:cobinamide phosphate guanylyltransferase activity"/>
    <property type="evidence" value="ECO:0007669"/>
    <property type="project" value="UniProtKB-EC"/>
</dbReference>
<evidence type="ECO:0000256" key="2">
    <source>
        <dbReference type="ARBA" id="ARBA00000711"/>
    </source>
</evidence>
<evidence type="ECO:0000313" key="20">
    <source>
        <dbReference type="Proteomes" id="UP001183643"/>
    </source>
</evidence>
<evidence type="ECO:0000256" key="10">
    <source>
        <dbReference type="ARBA" id="ARBA00022573"/>
    </source>
</evidence>
<feature type="compositionally biased region" description="Basic and acidic residues" evidence="18">
    <location>
        <begin position="908"/>
        <end position="919"/>
    </location>
</feature>
<feature type="region of interest" description="Disordered" evidence="18">
    <location>
        <begin position="826"/>
        <end position="919"/>
    </location>
</feature>
<dbReference type="CDD" id="cd00544">
    <property type="entry name" value="CobU"/>
    <property type="match status" value="1"/>
</dbReference>
<name>A0AAE3YR41_9ACTN</name>
<feature type="compositionally biased region" description="Low complexity" evidence="18">
    <location>
        <begin position="686"/>
        <end position="700"/>
    </location>
</feature>
<comment type="pathway">
    <text evidence="5">Cofactor biosynthesis; adenosylcobalamin biosynthesis; adenosylcobalamin from cob(II)yrinate a,c-diamide: step 6/7.</text>
</comment>
<dbReference type="Pfam" id="PF02277">
    <property type="entry name" value="DBI_PRT"/>
    <property type="match status" value="1"/>
</dbReference>
<comment type="catalytic activity">
    <reaction evidence="3">
        <text>adenosylcob(III)inamide + GTP = adenosylcob(III)inamide phosphate + GDP + H(+)</text>
        <dbReference type="Rhea" id="RHEA:15765"/>
        <dbReference type="ChEBI" id="CHEBI:2480"/>
        <dbReference type="ChEBI" id="CHEBI:15378"/>
        <dbReference type="ChEBI" id="CHEBI:37565"/>
        <dbReference type="ChEBI" id="CHEBI:58189"/>
        <dbReference type="ChEBI" id="CHEBI:58502"/>
        <dbReference type="EC" id="2.7.1.156"/>
    </reaction>
</comment>
<dbReference type="InterPro" id="IPR003200">
    <property type="entry name" value="Nict_dMeBzImd_PRibTrfase"/>
</dbReference>
<evidence type="ECO:0000256" key="13">
    <source>
        <dbReference type="ARBA" id="ARBA00022777"/>
    </source>
</evidence>
<dbReference type="EMBL" id="JAVDYB010000001">
    <property type="protein sequence ID" value="MDR7278299.1"/>
    <property type="molecule type" value="Genomic_DNA"/>
</dbReference>
<evidence type="ECO:0000313" key="19">
    <source>
        <dbReference type="EMBL" id="MDR7278299.1"/>
    </source>
</evidence>
<keyword evidence="13" id="KW-0418">Kinase</keyword>
<comment type="similarity">
    <text evidence="7">Belongs to the CobU/CobP family.</text>
</comment>
<dbReference type="InterPro" id="IPR036087">
    <property type="entry name" value="Nict_dMeBzImd_PRibTrfase_sf"/>
</dbReference>
<dbReference type="GO" id="GO:0008939">
    <property type="term" value="F:nicotinate-nucleotide-dimethylbenzimidazole phosphoribosyltransferase activity"/>
    <property type="evidence" value="ECO:0007669"/>
    <property type="project" value="InterPro"/>
</dbReference>
<dbReference type="InterPro" id="IPR003203">
    <property type="entry name" value="CobU/CobP"/>
</dbReference>
<protein>
    <recommendedName>
        <fullName evidence="16">Adenosylcobinamide kinase</fullName>
        <ecNumber evidence="8">2.7.1.156</ecNumber>
        <ecNumber evidence="9">2.7.7.62</ecNumber>
    </recommendedName>
    <alternativeName>
        <fullName evidence="17">Adenosylcobinamide-phosphate guanylyltransferase</fullName>
    </alternativeName>
</protein>
<gene>
    <name evidence="19" type="ORF">J2S41_005077</name>
</gene>
<comment type="pathway">
    <text evidence="6">Cofactor biosynthesis; adenosylcobalamin biosynthesis; adenosylcobalamin from cob(II)yrinate a,c-diamide: step 5/7.</text>
</comment>
<dbReference type="PANTHER" id="PTHR34848">
    <property type="match status" value="1"/>
</dbReference>
<dbReference type="Gene3D" id="3.40.50.300">
    <property type="entry name" value="P-loop containing nucleotide triphosphate hydrolases"/>
    <property type="match status" value="1"/>
</dbReference>
<comment type="caution">
    <text evidence="19">The sequence shown here is derived from an EMBL/GenBank/DDBJ whole genome shotgun (WGS) entry which is preliminary data.</text>
</comment>
<keyword evidence="11" id="KW-0808">Transferase</keyword>
<comment type="catalytic activity">
    <reaction evidence="2">
        <text>adenosylcob(III)inamide phosphate + GTP + H(+) = adenosylcob(III)inamide-GDP + diphosphate</text>
        <dbReference type="Rhea" id="RHEA:22712"/>
        <dbReference type="ChEBI" id="CHEBI:15378"/>
        <dbReference type="ChEBI" id="CHEBI:33019"/>
        <dbReference type="ChEBI" id="CHEBI:37565"/>
        <dbReference type="ChEBI" id="CHEBI:58502"/>
        <dbReference type="ChEBI" id="CHEBI:60487"/>
        <dbReference type="EC" id="2.7.7.62"/>
    </reaction>
</comment>
<keyword evidence="14" id="KW-0067">ATP-binding</keyword>
<dbReference type="Proteomes" id="UP001183643">
    <property type="component" value="Unassembled WGS sequence"/>
</dbReference>
<dbReference type="EC" id="2.7.1.156" evidence="8"/>
<evidence type="ECO:0000256" key="16">
    <source>
        <dbReference type="ARBA" id="ARBA00029570"/>
    </source>
</evidence>
<evidence type="ECO:0000256" key="6">
    <source>
        <dbReference type="ARBA" id="ARBA00005159"/>
    </source>
</evidence>
<dbReference type="AlphaFoldDB" id="A0AAE3YR41"/>
<dbReference type="InterPro" id="IPR027417">
    <property type="entry name" value="P-loop_NTPase"/>
</dbReference>
<evidence type="ECO:0000256" key="12">
    <source>
        <dbReference type="ARBA" id="ARBA00022741"/>
    </source>
</evidence>
<dbReference type="GO" id="GO:0009236">
    <property type="term" value="P:cobalamin biosynthetic process"/>
    <property type="evidence" value="ECO:0007669"/>
    <property type="project" value="UniProtKB-KW"/>
</dbReference>
<keyword evidence="19" id="KW-0328">Glycosyltransferase</keyword>
<keyword evidence="12" id="KW-0547">Nucleotide-binding</keyword>
<feature type="region of interest" description="Disordered" evidence="18">
    <location>
        <begin position="659"/>
        <end position="812"/>
    </location>
</feature>
<evidence type="ECO:0000256" key="7">
    <source>
        <dbReference type="ARBA" id="ARBA00007490"/>
    </source>
</evidence>
<dbReference type="Gene3D" id="3.40.50.10210">
    <property type="match status" value="1"/>
</dbReference>
<reference evidence="19" key="1">
    <citation type="submission" date="2023-07" db="EMBL/GenBank/DDBJ databases">
        <title>Sequencing the genomes of 1000 actinobacteria strains.</title>
        <authorList>
            <person name="Klenk H.-P."/>
        </authorList>
    </citation>
    <scope>NUCLEOTIDE SEQUENCE</scope>
    <source>
        <strain evidence="19">DSM 44707</strain>
    </source>
</reference>
<keyword evidence="10" id="KW-0169">Cobalamin biosynthesis</keyword>
<feature type="region of interest" description="Disordered" evidence="18">
    <location>
        <begin position="623"/>
        <end position="645"/>
    </location>
</feature>
<feature type="compositionally biased region" description="Gly residues" evidence="18">
    <location>
        <begin position="781"/>
        <end position="798"/>
    </location>
</feature>
<dbReference type="GO" id="GO:0005525">
    <property type="term" value="F:GTP binding"/>
    <property type="evidence" value="ECO:0007669"/>
    <property type="project" value="UniProtKB-KW"/>
</dbReference>
<evidence type="ECO:0000256" key="3">
    <source>
        <dbReference type="ARBA" id="ARBA00001522"/>
    </source>
</evidence>
<accession>A0AAE3YR41</accession>
<dbReference type="SUPFAM" id="SSF52540">
    <property type="entry name" value="P-loop containing nucleoside triphosphate hydrolases"/>
    <property type="match status" value="1"/>
</dbReference>
<evidence type="ECO:0000256" key="11">
    <source>
        <dbReference type="ARBA" id="ARBA00022679"/>
    </source>
</evidence>
<keyword evidence="20" id="KW-1185">Reference proteome</keyword>
<evidence type="ECO:0000256" key="1">
    <source>
        <dbReference type="ARBA" id="ARBA00000312"/>
    </source>
</evidence>
<sequence length="919" mass="89845">MSVDGWNTLLVLGGIRSGKSEFAESLVSGATNVRYLATSAPVSLSDSPDDPEWAARITAHRERRPETWETDEVGTDPGRLITALTEAKPDETLLVDDLGGWAGVLLDPAHQPADDVKTVQELAAAVRGCAARLILVSPEVGLSLVPTTTLGRAFADAVGTINQAMAAAVDAVVLVVAGQPTWLKGSADASATEPATAPAAASPAALPDVPAPIVLPEVITPVAAPPAPAAASSPEDVLRGPTQALPMVRTGLVIQPNMELPLPDDEAGPAALDRLATLDLAGTGLGELAGVVRFAAATQGTDTPRPWQSVRVLLVQGDHAGGASAGTPDGESNRRTAQARLGIGALAQLTTAAGATLQVVDAPASAAIEDGPALTLAQVDHALRVGWRLAEEAVESGADLLVIAASGAGTPAAAAAVLAATAGAEPSAVLPLVRTPEGDFDDNAWMARCAAVRDAMQRVRKGGREAKDILAEVGGGDIAVVTGILLGATARRTPVLLDGPVGVAAALVSRDLAGQARHWCLLPDHNGDPAVKLAADVLGLTPVLTMRLDLGEGTAALAALPVLRSAIALAASIPPRDAAPSMSSAEGDASWPAEGLDATAAAGAASAGAAGLLAEAALSAGSTATSTSSSDSGAASTGDSGAASGDDAAVALASAVGVVTGDSTSDTDSKDTDNDTTTVLPGAGGSAAATTGGITPAGGTDNDTTTVLPGAGGSAAATTGGITPAGGTDNDTTTVLPGAGGSGAATTGDIARAGGTGSDVTTHVSGSGAGGAGNDATTGITGAGGTGNDGGPGIGTRGAGADTTAVITGAGGSDADETAVIRLPESATSGGAGAAAFPSRTADATEDDAERTAVFSVAPPADESPTTAFRVPPKDDPEATTVISTGGTSRTEDDEDSTSWLPGFGNPRRTDDPDAPTRR</sequence>
<evidence type="ECO:0000256" key="14">
    <source>
        <dbReference type="ARBA" id="ARBA00022840"/>
    </source>
</evidence>
<comment type="function">
    <text evidence="4">Catalyzes ATP-dependent phosphorylation of adenosylcobinamide and addition of GMP to adenosylcobinamide phosphate.</text>
</comment>
<evidence type="ECO:0000256" key="4">
    <source>
        <dbReference type="ARBA" id="ARBA00003889"/>
    </source>
</evidence>
<comment type="catalytic activity">
    <reaction evidence="1">
        <text>adenosylcob(III)inamide + ATP = adenosylcob(III)inamide phosphate + ADP + H(+)</text>
        <dbReference type="Rhea" id="RHEA:15769"/>
        <dbReference type="ChEBI" id="CHEBI:2480"/>
        <dbReference type="ChEBI" id="CHEBI:15378"/>
        <dbReference type="ChEBI" id="CHEBI:30616"/>
        <dbReference type="ChEBI" id="CHEBI:58502"/>
        <dbReference type="ChEBI" id="CHEBI:456216"/>
        <dbReference type="EC" id="2.7.1.156"/>
    </reaction>
</comment>
<evidence type="ECO:0000256" key="8">
    <source>
        <dbReference type="ARBA" id="ARBA00012016"/>
    </source>
</evidence>
<proteinExistence type="inferred from homology"/>
<evidence type="ECO:0000256" key="5">
    <source>
        <dbReference type="ARBA" id="ARBA00004692"/>
    </source>
</evidence>